<evidence type="ECO:0000313" key="1">
    <source>
        <dbReference type="EMBL" id="KKL73643.1"/>
    </source>
</evidence>
<dbReference type="AlphaFoldDB" id="A0A0F9EHR4"/>
<proteinExistence type="predicted"/>
<gene>
    <name evidence="1" type="ORF">LCGC14_2072840</name>
</gene>
<name>A0A0F9EHR4_9ZZZZ</name>
<sequence length="84" mass="9035">MLFKARVALVAVILLMFLAGVAAGLNLAPTIETKCPPQIEAATRVRLFFLELPPDLTDQDNEFSELCGLNWGIPVRIEPLGGGA</sequence>
<reference evidence="1" key="1">
    <citation type="journal article" date="2015" name="Nature">
        <title>Complex archaea that bridge the gap between prokaryotes and eukaryotes.</title>
        <authorList>
            <person name="Spang A."/>
            <person name="Saw J.H."/>
            <person name="Jorgensen S.L."/>
            <person name="Zaremba-Niedzwiedzka K."/>
            <person name="Martijn J."/>
            <person name="Lind A.E."/>
            <person name="van Eijk R."/>
            <person name="Schleper C."/>
            <person name="Guy L."/>
            <person name="Ettema T.J."/>
        </authorList>
    </citation>
    <scope>NUCLEOTIDE SEQUENCE</scope>
</reference>
<dbReference type="EMBL" id="LAZR01024897">
    <property type="protein sequence ID" value="KKL73643.1"/>
    <property type="molecule type" value="Genomic_DNA"/>
</dbReference>
<organism evidence="1">
    <name type="scientific">marine sediment metagenome</name>
    <dbReference type="NCBI Taxonomy" id="412755"/>
    <lineage>
        <taxon>unclassified sequences</taxon>
        <taxon>metagenomes</taxon>
        <taxon>ecological metagenomes</taxon>
    </lineage>
</organism>
<accession>A0A0F9EHR4</accession>
<comment type="caution">
    <text evidence="1">The sequence shown here is derived from an EMBL/GenBank/DDBJ whole genome shotgun (WGS) entry which is preliminary data.</text>
</comment>
<protein>
    <submittedName>
        <fullName evidence="1">Uncharacterized protein</fullName>
    </submittedName>
</protein>